<accession>A0AAW4XTJ5</accession>
<name>A0AAW4XTJ5_9BURK</name>
<sequence length="77" mass="9034">MTDAENAWKYVASQWRHNALLFMALYSSSAPYTVFQDYRYSKVMRRRQLAVSGRARAVVLFDQVLNNEQRGMSRVKV</sequence>
<comment type="caution">
    <text evidence="1">The sequence shown here is derived from an EMBL/GenBank/DDBJ whole genome shotgun (WGS) entry which is preliminary data.</text>
</comment>
<evidence type="ECO:0000313" key="2">
    <source>
        <dbReference type="Proteomes" id="UP001199260"/>
    </source>
</evidence>
<dbReference type="AlphaFoldDB" id="A0AAW4XTJ5"/>
<gene>
    <name evidence="1" type="ORF">LPW39_04020</name>
</gene>
<dbReference type="Proteomes" id="UP001199260">
    <property type="component" value="Unassembled WGS sequence"/>
</dbReference>
<keyword evidence="2" id="KW-1185">Reference proteome</keyword>
<proteinExistence type="predicted"/>
<reference evidence="1 2" key="1">
    <citation type="submission" date="2021-11" db="EMBL/GenBank/DDBJ databases">
        <title>Genome sequence.</title>
        <authorList>
            <person name="Sun Q."/>
        </authorList>
    </citation>
    <scope>NUCLEOTIDE SEQUENCE [LARGE SCALE GENOMIC DNA]</scope>
    <source>
        <strain evidence="1 2">KCTC 12005</strain>
    </source>
</reference>
<protein>
    <submittedName>
        <fullName evidence="1">Uncharacterized protein</fullName>
    </submittedName>
</protein>
<evidence type="ECO:0000313" key="1">
    <source>
        <dbReference type="EMBL" id="MCD2164299.1"/>
    </source>
</evidence>
<dbReference type="RefSeq" id="WP_230771529.1">
    <property type="nucleotide sequence ID" value="NZ_JAJNCT010000005.1"/>
</dbReference>
<dbReference type="EMBL" id="JAJNCT010000005">
    <property type="protein sequence ID" value="MCD2164299.1"/>
    <property type="molecule type" value="Genomic_DNA"/>
</dbReference>
<organism evidence="1 2">
    <name type="scientific">Comamonas koreensis</name>
    <dbReference type="NCBI Taxonomy" id="160825"/>
    <lineage>
        <taxon>Bacteria</taxon>
        <taxon>Pseudomonadati</taxon>
        <taxon>Pseudomonadota</taxon>
        <taxon>Betaproteobacteria</taxon>
        <taxon>Burkholderiales</taxon>
        <taxon>Comamonadaceae</taxon>
        <taxon>Comamonas</taxon>
    </lineage>
</organism>